<dbReference type="Pfam" id="PF26435">
    <property type="entry name" value="DUF8118"/>
    <property type="match status" value="1"/>
</dbReference>
<evidence type="ECO:0000256" key="1">
    <source>
        <dbReference type="SAM" id="MobiDB-lite"/>
    </source>
</evidence>
<gene>
    <name evidence="4" type="ORF">C486_00764</name>
</gene>
<dbReference type="InterPro" id="IPR058431">
    <property type="entry name" value="DUF8118"/>
</dbReference>
<feature type="domain" description="DUF8118" evidence="3">
    <location>
        <begin position="42"/>
        <end position="84"/>
    </location>
</feature>
<dbReference type="Proteomes" id="UP000011592">
    <property type="component" value="Unassembled WGS sequence"/>
</dbReference>
<dbReference type="Pfam" id="PF24115">
    <property type="entry name" value="DUF7389"/>
    <property type="match status" value="1"/>
</dbReference>
<keyword evidence="5" id="KW-1185">Reference proteome</keyword>
<evidence type="ECO:0000259" key="3">
    <source>
        <dbReference type="Pfam" id="PF26435"/>
    </source>
</evidence>
<reference evidence="4 5" key="1">
    <citation type="journal article" date="2014" name="PLoS Genet.">
        <title>Phylogenetically driven sequencing of extremely halophilic archaea reveals strategies for static and dynamic osmo-response.</title>
        <authorList>
            <person name="Becker E.A."/>
            <person name="Seitzer P.M."/>
            <person name="Tritt A."/>
            <person name="Larsen D."/>
            <person name="Krusor M."/>
            <person name="Yao A.I."/>
            <person name="Wu D."/>
            <person name="Madern D."/>
            <person name="Eisen J.A."/>
            <person name="Darling A.E."/>
            <person name="Facciotti M.T."/>
        </authorList>
    </citation>
    <scope>NUCLEOTIDE SEQUENCE [LARGE SCALE GENOMIC DNA]</scope>
    <source>
        <strain evidence="4 5">JCM 14663</strain>
    </source>
</reference>
<protein>
    <submittedName>
        <fullName evidence="4">Uncharacterized protein</fullName>
    </submittedName>
</protein>
<feature type="region of interest" description="Disordered" evidence="1">
    <location>
        <begin position="1"/>
        <end position="45"/>
    </location>
</feature>
<evidence type="ECO:0000259" key="2">
    <source>
        <dbReference type="Pfam" id="PF24115"/>
    </source>
</evidence>
<feature type="compositionally biased region" description="Basic and acidic residues" evidence="1">
    <location>
        <begin position="1"/>
        <end position="14"/>
    </location>
</feature>
<feature type="domain" description="DUF7389" evidence="2">
    <location>
        <begin position="110"/>
        <end position="174"/>
    </location>
</feature>
<proteinExistence type="predicted"/>
<name>L9ZD11_9EURY</name>
<accession>L9ZD11</accession>
<dbReference type="RefSeq" id="WP_008451900.1">
    <property type="nucleotide sequence ID" value="NZ_AOIJ01000024.1"/>
</dbReference>
<feature type="non-terminal residue" evidence="4">
    <location>
        <position position="176"/>
    </location>
</feature>
<comment type="caution">
    <text evidence="4">The sequence shown here is derived from an EMBL/GenBank/DDBJ whole genome shotgun (WGS) entry which is preliminary data.</text>
</comment>
<evidence type="ECO:0000313" key="4">
    <source>
        <dbReference type="EMBL" id="ELY84289.1"/>
    </source>
</evidence>
<sequence length="176" mass="19276">MTEYDTKAEERTDDSIATDGGTTGRGAAEGAEILEDDNIDPWKGPFPEYDKYGNTTGCSYVRCRDCGREALSGRKEFVSPRDGCSFARDDLEESDDEDIVCTDGSGDSEIETREQIHSGVSITAKLKRGSATRDQDEIKIKAKGRNASHAVAEMDQVLENADEWADQLREVQPDGG</sequence>
<dbReference type="AlphaFoldDB" id="L9ZD11"/>
<evidence type="ECO:0000313" key="5">
    <source>
        <dbReference type="Proteomes" id="UP000011592"/>
    </source>
</evidence>
<feature type="compositionally biased region" description="Low complexity" evidence="1">
    <location>
        <begin position="17"/>
        <end position="31"/>
    </location>
</feature>
<organism evidence="4 5">
    <name type="scientific">Natrinema gari JCM 14663</name>
    <dbReference type="NCBI Taxonomy" id="1230459"/>
    <lineage>
        <taxon>Archaea</taxon>
        <taxon>Methanobacteriati</taxon>
        <taxon>Methanobacteriota</taxon>
        <taxon>Stenosarchaea group</taxon>
        <taxon>Halobacteria</taxon>
        <taxon>Halobacteriales</taxon>
        <taxon>Natrialbaceae</taxon>
        <taxon>Natrinema</taxon>
    </lineage>
</organism>
<dbReference type="EMBL" id="AOIJ01000024">
    <property type="protein sequence ID" value="ELY84289.1"/>
    <property type="molecule type" value="Genomic_DNA"/>
</dbReference>
<dbReference type="InterPro" id="IPR055813">
    <property type="entry name" value="DUF7389"/>
</dbReference>